<evidence type="ECO:0000313" key="3">
    <source>
        <dbReference type="EnsemblFungi" id="EJT68654"/>
    </source>
</evidence>
<name>J3PJT1_GAET3</name>
<evidence type="ECO:0000313" key="2">
    <source>
        <dbReference type="EMBL" id="EJT68654.1"/>
    </source>
</evidence>
<accession>J3PJT1</accession>
<evidence type="ECO:0000256" key="1">
    <source>
        <dbReference type="SAM" id="MobiDB-lite"/>
    </source>
</evidence>
<reference evidence="4" key="1">
    <citation type="submission" date="2010-07" db="EMBL/GenBank/DDBJ databases">
        <title>The genome sequence of Gaeumannomyces graminis var. tritici strain R3-111a-1.</title>
        <authorList>
            <consortium name="The Broad Institute Genome Sequencing Platform"/>
            <person name="Ma L.-J."/>
            <person name="Dead R."/>
            <person name="Young S."/>
            <person name="Zeng Q."/>
            <person name="Koehrsen M."/>
            <person name="Alvarado L."/>
            <person name="Berlin A."/>
            <person name="Chapman S.B."/>
            <person name="Chen Z."/>
            <person name="Freedman E."/>
            <person name="Gellesch M."/>
            <person name="Goldberg J."/>
            <person name="Griggs A."/>
            <person name="Gujja S."/>
            <person name="Heilman E.R."/>
            <person name="Heiman D."/>
            <person name="Hepburn T."/>
            <person name="Howarth C."/>
            <person name="Jen D."/>
            <person name="Larson L."/>
            <person name="Mehta T."/>
            <person name="Neiman D."/>
            <person name="Pearson M."/>
            <person name="Roberts A."/>
            <person name="Saif S."/>
            <person name="Shea T."/>
            <person name="Shenoy N."/>
            <person name="Sisk P."/>
            <person name="Stolte C."/>
            <person name="Sykes S."/>
            <person name="Walk T."/>
            <person name="White J."/>
            <person name="Yandava C."/>
            <person name="Haas B."/>
            <person name="Nusbaum C."/>
            <person name="Birren B."/>
        </authorList>
    </citation>
    <scope>NUCLEOTIDE SEQUENCE [LARGE SCALE GENOMIC DNA]</scope>
    <source>
        <strain evidence="4">R3-111a-1</strain>
    </source>
</reference>
<dbReference type="HOGENOM" id="CLU_2333725_0_0_1"/>
<evidence type="ECO:0000313" key="4">
    <source>
        <dbReference type="Proteomes" id="UP000006039"/>
    </source>
</evidence>
<dbReference type="EMBL" id="GL385444">
    <property type="protein sequence ID" value="EJT68654.1"/>
    <property type="molecule type" value="Genomic_DNA"/>
</dbReference>
<dbReference type="Proteomes" id="UP000006039">
    <property type="component" value="Unassembled WGS sequence"/>
</dbReference>
<dbReference type="AlphaFoldDB" id="J3PJT1"/>
<gene>
    <name evidence="3" type="primary">20354228</name>
    <name evidence="2" type="ORF">GGTG_13770</name>
</gene>
<keyword evidence="4" id="KW-1185">Reference proteome</keyword>
<organism evidence="2">
    <name type="scientific">Gaeumannomyces tritici (strain R3-111a-1)</name>
    <name type="common">Wheat and barley take-all root rot fungus</name>
    <name type="synonym">Gaeumannomyces graminis var. tritici</name>
    <dbReference type="NCBI Taxonomy" id="644352"/>
    <lineage>
        <taxon>Eukaryota</taxon>
        <taxon>Fungi</taxon>
        <taxon>Dikarya</taxon>
        <taxon>Ascomycota</taxon>
        <taxon>Pezizomycotina</taxon>
        <taxon>Sordariomycetes</taxon>
        <taxon>Sordariomycetidae</taxon>
        <taxon>Magnaporthales</taxon>
        <taxon>Magnaporthaceae</taxon>
        <taxon>Gaeumannomyces</taxon>
    </lineage>
</organism>
<sequence>MSPGHWQSQNSGWPQGPTTDQQPWNMGPSNSRERHEDGLLSILAGVTSNLHNYPYPRSRQRRLGRGTDMWKAKNHWTHVTPIDDAHPNPAAVLDAEGG</sequence>
<dbReference type="RefSeq" id="XP_009229953.1">
    <property type="nucleotide sequence ID" value="XM_009231689.1"/>
</dbReference>
<reference evidence="2" key="2">
    <citation type="submission" date="2010-07" db="EMBL/GenBank/DDBJ databases">
        <authorList>
            <consortium name="The Broad Institute Genome Sequencing Platform"/>
            <consortium name="Broad Institute Genome Sequencing Center for Infectious Disease"/>
            <person name="Ma L.-J."/>
            <person name="Dead R."/>
            <person name="Young S."/>
            <person name="Zeng Q."/>
            <person name="Koehrsen M."/>
            <person name="Alvarado L."/>
            <person name="Berlin A."/>
            <person name="Chapman S.B."/>
            <person name="Chen Z."/>
            <person name="Freedman E."/>
            <person name="Gellesch M."/>
            <person name="Goldberg J."/>
            <person name="Griggs A."/>
            <person name="Gujja S."/>
            <person name="Heilman E.R."/>
            <person name="Heiman D."/>
            <person name="Hepburn T."/>
            <person name="Howarth C."/>
            <person name="Jen D."/>
            <person name="Larson L."/>
            <person name="Mehta T."/>
            <person name="Neiman D."/>
            <person name="Pearson M."/>
            <person name="Roberts A."/>
            <person name="Saif S."/>
            <person name="Shea T."/>
            <person name="Shenoy N."/>
            <person name="Sisk P."/>
            <person name="Stolte C."/>
            <person name="Sykes S."/>
            <person name="Walk T."/>
            <person name="White J."/>
            <person name="Yandava C."/>
            <person name="Haas B."/>
            <person name="Nusbaum C."/>
            <person name="Birren B."/>
        </authorList>
    </citation>
    <scope>NUCLEOTIDE SEQUENCE</scope>
    <source>
        <strain evidence="2">R3-111a-1</strain>
    </source>
</reference>
<protein>
    <submittedName>
        <fullName evidence="2 3">Uncharacterized protein</fullName>
    </submittedName>
</protein>
<dbReference type="GeneID" id="20354228"/>
<dbReference type="VEuPathDB" id="FungiDB:GGTG_13770"/>
<feature type="compositionally biased region" description="Polar residues" evidence="1">
    <location>
        <begin position="1"/>
        <end position="30"/>
    </location>
</feature>
<proteinExistence type="predicted"/>
<reference evidence="3" key="4">
    <citation type="journal article" date="2015" name="G3 (Bethesda)">
        <title>Genome sequences of three phytopathogenic species of the Magnaporthaceae family of fungi.</title>
        <authorList>
            <person name="Okagaki L.H."/>
            <person name="Nunes C.C."/>
            <person name="Sailsbery J."/>
            <person name="Clay B."/>
            <person name="Brown D."/>
            <person name="John T."/>
            <person name="Oh Y."/>
            <person name="Young N."/>
            <person name="Fitzgerald M."/>
            <person name="Haas B.J."/>
            <person name="Zeng Q."/>
            <person name="Young S."/>
            <person name="Adiconis X."/>
            <person name="Fan L."/>
            <person name="Levin J.Z."/>
            <person name="Mitchell T.K."/>
            <person name="Okubara P.A."/>
            <person name="Farman M.L."/>
            <person name="Kohn L.M."/>
            <person name="Birren B."/>
            <person name="Ma L.-J."/>
            <person name="Dean R.A."/>
        </authorList>
    </citation>
    <scope>NUCLEOTIDE SEQUENCE</scope>
    <source>
        <strain evidence="3">R3-111a-1</strain>
    </source>
</reference>
<dbReference type="EnsemblFungi" id="EJT68654">
    <property type="protein sequence ID" value="EJT68654"/>
    <property type="gene ID" value="GGTG_13770"/>
</dbReference>
<feature type="region of interest" description="Disordered" evidence="1">
    <location>
        <begin position="1"/>
        <end position="38"/>
    </location>
</feature>
<reference evidence="3" key="5">
    <citation type="submission" date="2018-04" db="UniProtKB">
        <authorList>
            <consortium name="EnsemblFungi"/>
        </authorList>
    </citation>
    <scope>IDENTIFICATION</scope>
    <source>
        <strain evidence="3">R3-111a-1</strain>
    </source>
</reference>
<reference evidence="2" key="3">
    <citation type="submission" date="2010-09" db="EMBL/GenBank/DDBJ databases">
        <title>Annotation of Gaeumannomyces graminis var. tritici R3-111a-1.</title>
        <authorList>
            <consortium name="The Broad Institute Genome Sequencing Platform"/>
            <person name="Ma L.-J."/>
            <person name="Dead R."/>
            <person name="Young S.K."/>
            <person name="Zeng Q."/>
            <person name="Gargeya S."/>
            <person name="Fitzgerald M."/>
            <person name="Haas B."/>
            <person name="Abouelleil A."/>
            <person name="Alvarado L."/>
            <person name="Arachchi H.M."/>
            <person name="Berlin A."/>
            <person name="Brown A."/>
            <person name="Chapman S.B."/>
            <person name="Chen Z."/>
            <person name="Dunbar C."/>
            <person name="Freedman E."/>
            <person name="Gearin G."/>
            <person name="Gellesch M."/>
            <person name="Goldberg J."/>
            <person name="Griggs A."/>
            <person name="Gujja S."/>
            <person name="Heiman D."/>
            <person name="Howarth C."/>
            <person name="Larson L."/>
            <person name="Lui A."/>
            <person name="MacDonald P.J.P."/>
            <person name="Mehta T."/>
            <person name="Montmayeur A."/>
            <person name="Murphy C."/>
            <person name="Neiman D."/>
            <person name="Pearson M."/>
            <person name="Priest M."/>
            <person name="Roberts A."/>
            <person name="Saif S."/>
            <person name="Shea T."/>
            <person name="Shenoy N."/>
            <person name="Sisk P."/>
            <person name="Stolte C."/>
            <person name="Sykes S."/>
            <person name="Yandava C."/>
            <person name="Wortman J."/>
            <person name="Nusbaum C."/>
            <person name="Birren B."/>
        </authorList>
    </citation>
    <scope>NUCLEOTIDE SEQUENCE</scope>
    <source>
        <strain evidence="2">R3-111a-1</strain>
    </source>
</reference>